<evidence type="ECO:0000256" key="11">
    <source>
        <dbReference type="ARBA" id="ARBA00022726"/>
    </source>
</evidence>
<dbReference type="UniPathway" id="UPA00591">
    <property type="reaction ID" value="UER00648"/>
</dbReference>
<comment type="function">
    <text evidence="2">Purine salvage pathway enzyme that catalyzes the transfer of the ribosyl-5-phosphate group from 5-phospho-alpha-D-ribose 1-diphosphate (PRPP) to the N9 position of the 6-oxopurines hypoxanthine and guanine to form the corresponding ribonucleotides IMP (inosine 5'-monophosphate) and GMP (guanosine 5'-monophosphate), with the release of PPi.</text>
</comment>
<comment type="caution">
    <text evidence="18">The sequence shown here is derived from an EMBL/GenBank/DDBJ whole genome shotgun (WGS) entry which is preliminary data.</text>
</comment>
<keyword evidence="9 16" id="KW-0808">Transferase</keyword>
<evidence type="ECO:0000256" key="16">
    <source>
        <dbReference type="RuleBase" id="RU364099"/>
    </source>
</evidence>
<dbReference type="NCBIfam" id="TIGR01203">
    <property type="entry name" value="HGPRTase"/>
    <property type="match status" value="1"/>
</dbReference>
<evidence type="ECO:0000313" key="18">
    <source>
        <dbReference type="EMBL" id="RQD77323.1"/>
    </source>
</evidence>
<evidence type="ECO:0000256" key="2">
    <source>
        <dbReference type="ARBA" id="ARBA00002049"/>
    </source>
</evidence>
<dbReference type="EMBL" id="QZAA01000073">
    <property type="protein sequence ID" value="RQD77323.1"/>
    <property type="molecule type" value="Genomic_DNA"/>
</dbReference>
<evidence type="ECO:0000256" key="13">
    <source>
        <dbReference type="ARBA" id="ARBA00022842"/>
    </source>
</evidence>
<keyword evidence="10 16" id="KW-0479">Metal-binding</keyword>
<dbReference type="Pfam" id="PF00156">
    <property type="entry name" value="Pribosyltran"/>
    <property type="match status" value="1"/>
</dbReference>
<comment type="similarity">
    <text evidence="6 16">Belongs to the purine/pyrimidine phosphoribosyltransferase family.</text>
</comment>
<dbReference type="GO" id="GO:0006178">
    <property type="term" value="P:guanine salvage"/>
    <property type="evidence" value="ECO:0007669"/>
    <property type="project" value="TreeGrafter"/>
</dbReference>
<accession>A0A424YH02</accession>
<name>A0A424YH02_9FIRM</name>
<keyword evidence="13 16" id="KW-0460">Magnesium</keyword>
<dbReference type="FunFam" id="3.40.50.2020:FF:000006">
    <property type="entry name" value="Hypoxanthine phosphoribosyltransferase"/>
    <property type="match status" value="1"/>
</dbReference>
<dbReference type="EC" id="2.4.2.8" evidence="16"/>
<evidence type="ECO:0000256" key="12">
    <source>
        <dbReference type="ARBA" id="ARBA00022741"/>
    </source>
</evidence>
<dbReference type="InterPro" id="IPR000836">
    <property type="entry name" value="PRTase_dom"/>
</dbReference>
<evidence type="ECO:0000256" key="6">
    <source>
        <dbReference type="ARBA" id="ARBA00008391"/>
    </source>
</evidence>
<feature type="domain" description="Phosphoribosyltransferase" evidence="17">
    <location>
        <begin position="12"/>
        <end position="157"/>
    </location>
</feature>
<dbReference type="GO" id="GO:0005829">
    <property type="term" value="C:cytosol"/>
    <property type="evidence" value="ECO:0007669"/>
    <property type="project" value="TreeGrafter"/>
</dbReference>
<sequence>MDNNLKVIIKSKEVENKVTEIGKEISLDYKGKDLVLISVLRGSVYFAVDLSRKLTIPFVLDFISISRYGEKSDSTGIVRITKDLDVNIAHKHVLVIEDIVDTGLSLSYLLRNLKTRNPESLKVCTLLNVAARRIVDVPIHYKGFDLPDIFVVGYGLDHNENYRNLLHIAEYKRE</sequence>
<dbReference type="SUPFAM" id="SSF53271">
    <property type="entry name" value="PRTase-like"/>
    <property type="match status" value="1"/>
</dbReference>
<organism evidence="18 19">
    <name type="scientific">Candidatus Syntrophonatronum acetioxidans</name>
    <dbReference type="NCBI Taxonomy" id="1795816"/>
    <lineage>
        <taxon>Bacteria</taxon>
        <taxon>Bacillati</taxon>
        <taxon>Bacillota</taxon>
        <taxon>Clostridia</taxon>
        <taxon>Eubacteriales</taxon>
        <taxon>Syntrophomonadaceae</taxon>
        <taxon>Candidatus Syntrophonatronum</taxon>
    </lineage>
</organism>
<evidence type="ECO:0000259" key="17">
    <source>
        <dbReference type="Pfam" id="PF00156"/>
    </source>
</evidence>
<evidence type="ECO:0000256" key="1">
    <source>
        <dbReference type="ARBA" id="ARBA00001946"/>
    </source>
</evidence>
<dbReference type="GO" id="GO:0032263">
    <property type="term" value="P:GMP salvage"/>
    <property type="evidence" value="ECO:0007669"/>
    <property type="project" value="TreeGrafter"/>
</dbReference>
<keyword evidence="8 16" id="KW-0328">Glycosyltransferase</keyword>
<evidence type="ECO:0000256" key="9">
    <source>
        <dbReference type="ARBA" id="ARBA00022679"/>
    </source>
</evidence>
<dbReference type="InterPro" id="IPR029057">
    <property type="entry name" value="PRTase-like"/>
</dbReference>
<dbReference type="GO" id="GO:0000166">
    <property type="term" value="F:nucleotide binding"/>
    <property type="evidence" value="ECO:0007669"/>
    <property type="project" value="UniProtKB-KW"/>
</dbReference>
<comment type="pathway">
    <text evidence="5">Purine metabolism; GMP biosynthesis via salvage pathway; GMP from guanine: step 1/1.</text>
</comment>
<protein>
    <recommendedName>
        <fullName evidence="16">Hypoxanthine phosphoribosyltransferase</fullName>
        <ecNumber evidence="16">2.4.2.8</ecNumber>
    </recommendedName>
</protein>
<dbReference type="InterPro" id="IPR050408">
    <property type="entry name" value="HGPRT"/>
</dbReference>
<dbReference type="GO" id="GO:0046100">
    <property type="term" value="P:hypoxanthine metabolic process"/>
    <property type="evidence" value="ECO:0007669"/>
    <property type="project" value="TreeGrafter"/>
</dbReference>
<evidence type="ECO:0000313" key="19">
    <source>
        <dbReference type="Proteomes" id="UP000285138"/>
    </source>
</evidence>
<dbReference type="GO" id="GO:0000287">
    <property type="term" value="F:magnesium ion binding"/>
    <property type="evidence" value="ECO:0007669"/>
    <property type="project" value="TreeGrafter"/>
</dbReference>
<dbReference type="Proteomes" id="UP000285138">
    <property type="component" value="Unassembled WGS sequence"/>
</dbReference>
<keyword evidence="11 16" id="KW-0660">Purine salvage</keyword>
<comment type="subcellular location">
    <subcellularLocation>
        <location evidence="3 16">Cytoplasm</location>
    </subcellularLocation>
</comment>
<dbReference type="Gene3D" id="3.40.50.2020">
    <property type="match status" value="1"/>
</dbReference>
<dbReference type="GO" id="GO:0006166">
    <property type="term" value="P:purine ribonucleoside salvage"/>
    <property type="evidence" value="ECO:0007669"/>
    <property type="project" value="UniProtKB-KW"/>
</dbReference>
<comment type="pathway">
    <text evidence="4 16">Purine metabolism; IMP biosynthesis via salvage pathway; IMP from hypoxanthine: step 1/1.</text>
</comment>
<comment type="catalytic activity">
    <reaction evidence="15">
        <text>IMP + diphosphate = hypoxanthine + 5-phospho-alpha-D-ribose 1-diphosphate</text>
        <dbReference type="Rhea" id="RHEA:17973"/>
        <dbReference type="ChEBI" id="CHEBI:17368"/>
        <dbReference type="ChEBI" id="CHEBI:33019"/>
        <dbReference type="ChEBI" id="CHEBI:58017"/>
        <dbReference type="ChEBI" id="CHEBI:58053"/>
        <dbReference type="EC" id="2.4.2.8"/>
    </reaction>
    <physiologicalReaction direction="right-to-left" evidence="15">
        <dbReference type="Rhea" id="RHEA:17975"/>
    </physiologicalReaction>
</comment>
<dbReference type="GO" id="GO:0004422">
    <property type="term" value="F:hypoxanthine phosphoribosyltransferase activity"/>
    <property type="evidence" value="ECO:0007669"/>
    <property type="project" value="InterPro"/>
</dbReference>
<reference evidence="18 19" key="1">
    <citation type="submission" date="2018-08" db="EMBL/GenBank/DDBJ databases">
        <title>The metabolism and importance of syntrophic acetate oxidation coupled to methane or sulfide production in haloalkaline environments.</title>
        <authorList>
            <person name="Timmers P.H.A."/>
            <person name="Vavourakis C.D."/>
            <person name="Sorokin D.Y."/>
            <person name="Sinninghe Damste J.S."/>
            <person name="Muyzer G."/>
            <person name="Stams A.J.M."/>
            <person name="Plugge C.M."/>
        </authorList>
    </citation>
    <scope>NUCLEOTIDE SEQUENCE [LARGE SCALE GENOMIC DNA]</scope>
    <source>
        <strain evidence="18">MSAO_Bac1</strain>
    </source>
</reference>
<evidence type="ECO:0000256" key="4">
    <source>
        <dbReference type="ARBA" id="ARBA00004669"/>
    </source>
</evidence>
<dbReference type="InterPro" id="IPR005904">
    <property type="entry name" value="Hxn_phspho_trans"/>
</dbReference>
<dbReference type="GO" id="GO:0032264">
    <property type="term" value="P:IMP salvage"/>
    <property type="evidence" value="ECO:0007669"/>
    <property type="project" value="UniProtKB-UniPathway"/>
</dbReference>
<gene>
    <name evidence="18" type="primary">hpt</name>
    <name evidence="18" type="ORF">D5R97_02585</name>
</gene>
<evidence type="ECO:0000256" key="3">
    <source>
        <dbReference type="ARBA" id="ARBA00004496"/>
    </source>
</evidence>
<evidence type="ECO:0000256" key="10">
    <source>
        <dbReference type="ARBA" id="ARBA00022723"/>
    </source>
</evidence>
<dbReference type="PANTHER" id="PTHR43340">
    <property type="entry name" value="HYPOXANTHINE-GUANINE PHOSPHORIBOSYLTRANSFERASE"/>
    <property type="match status" value="1"/>
</dbReference>
<dbReference type="CDD" id="cd06223">
    <property type="entry name" value="PRTases_typeI"/>
    <property type="match status" value="1"/>
</dbReference>
<comment type="catalytic activity">
    <reaction evidence="14">
        <text>GMP + diphosphate = guanine + 5-phospho-alpha-D-ribose 1-diphosphate</text>
        <dbReference type="Rhea" id="RHEA:25424"/>
        <dbReference type="ChEBI" id="CHEBI:16235"/>
        <dbReference type="ChEBI" id="CHEBI:33019"/>
        <dbReference type="ChEBI" id="CHEBI:58017"/>
        <dbReference type="ChEBI" id="CHEBI:58115"/>
        <dbReference type="EC" id="2.4.2.8"/>
    </reaction>
    <physiologicalReaction direction="right-to-left" evidence="14">
        <dbReference type="Rhea" id="RHEA:25426"/>
    </physiologicalReaction>
</comment>
<keyword evidence="12 16" id="KW-0547">Nucleotide-binding</keyword>
<evidence type="ECO:0000256" key="5">
    <source>
        <dbReference type="ARBA" id="ARBA00004676"/>
    </source>
</evidence>
<evidence type="ECO:0000256" key="7">
    <source>
        <dbReference type="ARBA" id="ARBA00022490"/>
    </source>
</evidence>
<dbReference type="AlphaFoldDB" id="A0A424YH02"/>
<keyword evidence="7 16" id="KW-0963">Cytoplasm</keyword>
<comment type="cofactor">
    <cofactor evidence="1 16">
        <name>Mg(2+)</name>
        <dbReference type="ChEBI" id="CHEBI:18420"/>
    </cofactor>
</comment>
<proteinExistence type="inferred from homology"/>
<evidence type="ECO:0000256" key="14">
    <source>
        <dbReference type="ARBA" id="ARBA00048811"/>
    </source>
</evidence>
<dbReference type="PANTHER" id="PTHR43340:SF1">
    <property type="entry name" value="HYPOXANTHINE PHOSPHORIBOSYLTRANSFERASE"/>
    <property type="match status" value="1"/>
</dbReference>
<evidence type="ECO:0000256" key="15">
    <source>
        <dbReference type="ARBA" id="ARBA00049402"/>
    </source>
</evidence>
<dbReference type="GO" id="GO:0052657">
    <property type="term" value="F:guanine phosphoribosyltransferase activity"/>
    <property type="evidence" value="ECO:0007669"/>
    <property type="project" value="UniProtKB-ARBA"/>
</dbReference>
<evidence type="ECO:0000256" key="8">
    <source>
        <dbReference type="ARBA" id="ARBA00022676"/>
    </source>
</evidence>